<comment type="caution">
    <text evidence="3">The sequence shown here is derived from an EMBL/GenBank/DDBJ whole genome shotgun (WGS) entry which is preliminary data.</text>
</comment>
<organism evidence="3 4">
    <name type="scientific">Tissierella simiarum</name>
    <dbReference type="NCBI Taxonomy" id="2841534"/>
    <lineage>
        <taxon>Bacteria</taxon>
        <taxon>Bacillati</taxon>
        <taxon>Bacillota</taxon>
        <taxon>Tissierellia</taxon>
        <taxon>Tissierellales</taxon>
        <taxon>Tissierellaceae</taxon>
        <taxon>Tissierella</taxon>
    </lineage>
</organism>
<accession>A0ABS6EA50</accession>
<keyword evidence="4" id="KW-1185">Reference proteome</keyword>
<sequence>MKIKIDLWNKVILEKFFWFLTVVSTILSIVLIVIDIDKENKFKIGIYGLIIFAVVYLGIWVYENFRDNIKININNSQLHIKVGDIFSEEGLKVIGVNEYFDNIVDNVIISEYSLHGQYIKNHYKDTTDIDKRIETDLHLIESKSDYNAKRKIGKKQKYKLGSIFADGEYLLTAFAKFDDKNRAFLYMNDYINFLLNFWNEIDIIYSGRSVTIPLFGSGITRFKEYDHISDQELLELLIWSFKLSRIKFKYPAKATIVIHKDKADKINFTKLKEWE</sequence>
<evidence type="ECO:0000259" key="2">
    <source>
        <dbReference type="Pfam" id="PF20016"/>
    </source>
</evidence>
<keyword evidence="1" id="KW-0472">Membrane</keyword>
<dbReference type="Proteomes" id="UP000749471">
    <property type="component" value="Unassembled WGS sequence"/>
</dbReference>
<keyword evidence="1" id="KW-1133">Transmembrane helix</keyword>
<keyword evidence="1" id="KW-0812">Transmembrane</keyword>
<reference evidence="3 4" key="1">
    <citation type="submission" date="2021-06" db="EMBL/GenBank/DDBJ databases">
        <authorList>
            <person name="Sun Q."/>
            <person name="Li D."/>
        </authorList>
    </citation>
    <scope>NUCLEOTIDE SEQUENCE [LARGE SCALE GENOMIC DNA]</scope>
    <source>
        <strain evidence="3 4">MSJ-40</strain>
    </source>
</reference>
<evidence type="ECO:0000313" key="3">
    <source>
        <dbReference type="EMBL" id="MBU5439805.1"/>
    </source>
</evidence>
<feature type="transmembrane region" description="Helical" evidence="1">
    <location>
        <begin position="16"/>
        <end position="34"/>
    </location>
</feature>
<gene>
    <name evidence="3" type="ORF">KQI42_17450</name>
</gene>
<dbReference type="RefSeq" id="WP_216521640.1">
    <property type="nucleotide sequence ID" value="NZ_JAHLPM010000019.1"/>
</dbReference>
<feature type="domain" description="Thoeris protein ThsA Macro" evidence="2">
    <location>
        <begin position="79"/>
        <end position="259"/>
    </location>
</feature>
<proteinExistence type="predicted"/>
<evidence type="ECO:0000313" key="4">
    <source>
        <dbReference type="Proteomes" id="UP000749471"/>
    </source>
</evidence>
<dbReference type="Pfam" id="PF20016">
    <property type="entry name" value="ThsA_Macro"/>
    <property type="match status" value="1"/>
</dbReference>
<protein>
    <recommendedName>
        <fullName evidence="2">Thoeris protein ThsA Macro domain-containing protein</fullName>
    </recommendedName>
</protein>
<dbReference type="InterPro" id="IPR045535">
    <property type="entry name" value="ThsA_Macro"/>
</dbReference>
<feature type="transmembrane region" description="Helical" evidence="1">
    <location>
        <begin position="46"/>
        <end position="62"/>
    </location>
</feature>
<evidence type="ECO:0000256" key="1">
    <source>
        <dbReference type="SAM" id="Phobius"/>
    </source>
</evidence>
<name>A0ABS6EA50_9FIRM</name>
<dbReference type="EMBL" id="JAHLPM010000019">
    <property type="protein sequence ID" value="MBU5439805.1"/>
    <property type="molecule type" value="Genomic_DNA"/>
</dbReference>